<name>A0ABX7BEZ8_9PROT</name>
<protein>
    <recommendedName>
        <fullName evidence="3">histidine kinase</fullName>
        <ecNumber evidence="3">2.7.13.3</ecNumber>
    </recommendedName>
</protein>
<dbReference type="InterPro" id="IPR036097">
    <property type="entry name" value="HisK_dim/P_sf"/>
</dbReference>
<dbReference type="InterPro" id="IPR003661">
    <property type="entry name" value="HisK_dim/P_dom"/>
</dbReference>
<evidence type="ECO:0000256" key="6">
    <source>
        <dbReference type="ARBA" id="ARBA00022679"/>
    </source>
</evidence>
<reference evidence="12" key="1">
    <citation type="submission" date="2021-02" db="EMBL/GenBank/DDBJ databases">
        <title>Skermanella TT6 skin isolate.</title>
        <authorList>
            <person name="Lee K."/>
            <person name="Ganzorig M."/>
        </authorList>
    </citation>
    <scope>NUCLEOTIDE SEQUENCE</scope>
    <source>
        <strain evidence="12">TT6</strain>
    </source>
</reference>
<evidence type="ECO:0000313" key="13">
    <source>
        <dbReference type="Proteomes" id="UP000595197"/>
    </source>
</evidence>
<dbReference type="Gene3D" id="1.10.287.130">
    <property type="match status" value="1"/>
</dbReference>
<keyword evidence="6" id="KW-0808">Transferase</keyword>
<dbReference type="InterPro" id="IPR036890">
    <property type="entry name" value="HATPase_C_sf"/>
</dbReference>
<dbReference type="PANTHER" id="PTHR44936:SF10">
    <property type="entry name" value="SENSOR PROTEIN RSTB"/>
    <property type="match status" value="1"/>
</dbReference>
<proteinExistence type="predicted"/>
<feature type="transmembrane region" description="Helical" evidence="10">
    <location>
        <begin position="167"/>
        <end position="190"/>
    </location>
</feature>
<dbReference type="SUPFAM" id="SSF55874">
    <property type="entry name" value="ATPase domain of HSP90 chaperone/DNA topoisomerase II/histidine kinase"/>
    <property type="match status" value="1"/>
</dbReference>
<dbReference type="EMBL" id="CP067421">
    <property type="protein sequence ID" value="QQP92962.1"/>
    <property type="molecule type" value="Genomic_DNA"/>
</dbReference>
<evidence type="ECO:0000256" key="5">
    <source>
        <dbReference type="ARBA" id="ARBA00022553"/>
    </source>
</evidence>
<dbReference type="Pfam" id="PF00512">
    <property type="entry name" value="HisKA"/>
    <property type="match status" value="1"/>
</dbReference>
<dbReference type="PRINTS" id="PR00344">
    <property type="entry name" value="BCTRLSENSOR"/>
</dbReference>
<feature type="domain" description="Histidine kinase" evidence="11">
    <location>
        <begin position="266"/>
        <end position="472"/>
    </location>
</feature>
<dbReference type="PANTHER" id="PTHR44936">
    <property type="entry name" value="SENSOR PROTEIN CREC"/>
    <property type="match status" value="1"/>
</dbReference>
<dbReference type="PROSITE" id="PS50109">
    <property type="entry name" value="HIS_KIN"/>
    <property type="match status" value="1"/>
</dbReference>
<evidence type="ECO:0000256" key="8">
    <source>
        <dbReference type="ARBA" id="ARBA00022777"/>
    </source>
</evidence>
<dbReference type="SMART" id="SM00388">
    <property type="entry name" value="HisKA"/>
    <property type="match status" value="1"/>
</dbReference>
<keyword evidence="13" id="KW-1185">Reference proteome</keyword>
<evidence type="ECO:0000256" key="2">
    <source>
        <dbReference type="ARBA" id="ARBA00004651"/>
    </source>
</evidence>
<evidence type="ECO:0000256" key="1">
    <source>
        <dbReference type="ARBA" id="ARBA00000085"/>
    </source>
</evidence>
<dbReference type="InterPro" id="IPR005467">
    <property type="entry name" value="His_kinase_dom"/>
</dbReference>
<gene>
    <name evidence="12" type="ORF">IGS68_31510</name>
</gene>
<dbReference type="InterPro" id="IPR050980">
    <property type="entry name" value="2C_sensor_his_kinase"/>
</dbReference>
<feature type="transmembrane region" description="Helical" evidence="10">
    <location>
        <begin position="20"/>
        <end position="40"/>
    </location>
</feature>
<accession>A0ABX7BEZ8</accession>
<keyword evidence="5" id="KW-0597">Phosphoprotein</keyword>
<evidence type="ECO:0000256" key="9">
    <source>
        <dbReference type="ARBA" id="ARBA00022840"/>
    </source>
</evidence>
<dbReference type="RefSeq" id="WP_201082270.1">
    <property type="nucleotide sequence ID" value="NZ_CP067421.1"/>
</dbReference>
<dbReference type="SUPFAM" id="SSF47384">
    <property type="entry name" value="Homodimeric domain of signal transducing histidine kinase"/>
    <property type="match status" value="1"/>
</dbReference>
<dbReference type="GO" id="GO:0016301">
    <property type="term" value="F:kinase activity"/>
    <property type="evidence" value="ECO:0007669"/>
    <property type="project" value="UniProtKB-KW"/>
</dbReference>
<dbReference type="Proteomes" id="UP000595197">
    <property type="component" value="Plasmid pTT6-1"/>
</dbReference>
<dbReference type="Pfam" id="PF02518">
    <property type="entry name" value="HATPase_c"/>
    <property type="match status" value="1"/>
</dbReference>
<evidence type="ECO:0000256" key="4">
    <source>
        <dbReference type="ARBA" id="ARBA00022475"/>
    </source>
</evidence>
<keyword evidence="12" id="KW-0614">Plasmid</keyword>
<sequence length="474" mass="50155">MPNLIGLKTLVPPSLQLPALAAAMVFVVAVGSTQVALQIMNSRETDQLRQVGQVYLDGLAASVRPYVEGGDAVEVERRFAQALAEQHGIPEQALFAFGGDGRLIARAGDPRIEPPDAAELMRLGFRIDPAGDVGWASRPLGAPGSGAGPGIAAALDLSEVIAARERLLWAVVLMDFVIACLCGTLAFAILQRLSRPLRTLVDHLGSQPLGEPEPLPATAAGTAGPETRRLFDAYNRLAEGVRDRERLIRALADREQAAALGRMAATMAHEVRNPLGGLATAVSTLRRFGDDRQVRDEALGLLDRGIETIDRIVTGTLDLYRPPEDRRLGREDLEDLRHLVAPEAVRRGVTLDWRVEVPDSVELGAVEVRQLLLNLLLNACAATPGGGKVSLAARTEGTDLVCDIVDQGPGLDRSVASRLTGGGAERPATEASGRRLGIDVVVALLGSLDGRATVIDAPGRGTSIRIAIPLGAKA</sequence>
<dbReference type="EC" id="2.7.13.3" evidence="3"/>
<keyword evidence="9" id="KW-0067">ATP-binding</keyword>
<dbReference type="SMART" id="SM00387">
    <property type="entry name" value="HATPase_c"/>
    <property type="match status" value="1"/>
</dbReference>
<comment type="catalytic activity">
    <reaction evidence="1">
        <text>ATP + protein L-histidine = ADP + protein N-phospho-L-histidine.</text>
        <dbReference type="EC" id="2.7.13.3"/>
    </reaction>
</comment>
<evidence type="ECO:0000313" key="12">
    <source>
        <dbReference type="EMBL" id="QQP92962.1"/>
    </source>
</evidence>
<dbReference type="Gene3D" id="3.30.565.10">
    <property type="entry name" value="Histidine kinase-like ATPase, C-terminal domain"/>
    <property type="match status" value="1"/>
</dbReference>
<evidence type="ECO:0000259" key="11">
    <source>
        <dbReference type="PROSITE" id="PS50109"/>
    </source>
</evidence>
<comment type="subcellular location">
    <subcellularLocation>
        <location evidence="2">Cell membrane</location>
        <topology evidence="2">Multi-pass membrane protein</topology>
    </subcellularLocation>
</comment>
<dbReference type="InterPro" id="IPR004358">
    <property type="entry name" value="Sig_transdc_His_kin-like_C"/>
</dbReference>
<dbReference type="CDD" id="cd00082">
    <property type="entry name" value="HisKA"/>
    <property type="match status" value="1"/>
</dbReference>
<keyword evidence="4" id="KW-1003">Cell membrane</keyword>
<geneLocation type="plasmid" evidence="12 13">
    <name>pTT6-1</name>
</geneLocation>
<evidence type="ECO:0000256" key="10">
    <source>
        <dbReference type="SAM" id="Phobius"/>
    </source>
</evidence>
<keyword evidence="10" id="KW-0472">Membrane</keyword>
<keyword evidence="10" id="KW-0812">Transmembrane</keyword>
<organism evidence="12 13">
    <name type="scientific">Skermanella cutis</name>
    <dbReference type="NCBI Taxonomy" id="2775420"/>
    <lineage>
        <taxon>Bacteria</taxon>
        <taxon>Pseudomonadati</taxon>
        <taxon>Pseudomonadota</taxon>
        <taxon>Alphaproteobacteria</taxon>
        <taxon>Rhodospirillales</taxon>
        <taxon>Azospirillaceae</taxon>
        <taxon>Skermanella</taxon>
    </lineage>
</organism>
<keyword evidence="8 12" id="KW-0418">Kinase</keyword>
<keyword evidence="7" id="KW-0547">Nucleotide-binding</keyword>
<keyword evidence="10" id="KW-1133">Transmembrane helix</keyword>
<evidence type="ECO:0000256" key="3">
    <source>
        <dbReference type="ARBA" id="ARBA00012438"/>
    </source>
</evidence>
<dbReference type="InterPro" id="IPR003594">
    <property type="entry name" value="HATPase_dom"/>
</dbReference>
<evidence type="ECO:0000256" key="7">
    <source>
        <dbReference type="ARBA" id="ARBA00022741"/>
    </source>
</evidence>